<evidence type="ECO:0000256" key="1">
    <source>
        <dbReference type="ARBA" id="ARBA00023015"/>
    </source>
</evidence>
<dbReference type="RefSeq" id="WP_169247306.1">
    <property type="nucleotide sequence ID" value="NZ_SPMZ01000006.1"/>
</dbReference>
<dbReference type="InterPro" id="IPR025996">
    <property type="entry name" value="MT1864/Rv1816-like_C"/>
</dbReference>
<dbReference type="InterPro" id="IPR009057">
    <property type="entry name" value="Homeodomain-like_sf"/>
</dbReference>
<evidence type="ECO:0000313" key="7">
    <source>
        <dbReference type="Proteomes" id="UP000760480"/>
    </source>
</evidence>
<keyword evidence="2 4" id="KW-0238">DNA-binding</keyword>
<proteinExistence type="predicted"/>
<evidence type="ECO:0000256" key="2">
    <source>
        <dbReference type="ARBA" id="ARBA00023125"/>
    </source>
</evidence>
<dbReference type="Gene3D" id="1.10.357.10">
    <property type="entry name" value="Tetracycline Repressor, domain 2"/>
    <property type="match status" value="1"/>
</dbReference>
<accession>A0ABX1TGZ9</accession>
<gene>
    <name evidence="6" type="ORF">E4P82_01840</name>
</gene>
<keyword evidence="7" id="KW-1185">Reference proteome</keyword>
<evidence type="ECO:0000313" key="6">
    <source>
        <dbReference type="EMBL" id="NMQ18046.1"/>
    </source>
</evidence>
<reference evidence="6 7" key="1">
    <citation type="submission" date="2019-03" db="EMBL/GenBank/DDBJ databases">
        <title>Metabolic reconstructions from genomes of highly enriched 'Candidatus Accumulibacter' and 'Candidatus Competibacter' bioreactor populations.</title>
        <authorList>
            <person name="Annavajhala M.K."/>
            <person name="Welles L."/>
            <person name="Abbas B."/>
            <person name="Sorokin D."/>
            <person name="Park H."/>
            <person name="Van Loosdrecht M."/>
            <person name="Chandran K."/>
        </authorList>
    </citation>
    <scope>NUCLEOTIDE SEQUENCE [LARGE SCALE GENOMIC DNA]</scope>
    <source>
        <strain evidence="6 7">SBR_G</strain>
    </source>
</reference>
<dbReference type="PROSITE" id="PS50977">
    <property type="entry name" value="HTH_TETR_2"/>
    <property type="match status" value="1"/>
</dbReference>
<comment type="caution">
    <text evidence="6">The sequence shown here is derived from an EMBL/GenBank/DDBJ whole genome shotgun (WGS) entry which is preliminary data.</text>
</comment>
<dbReference type="EMBL" id="SPMZ01000006">
    <property type="protein sequence ID" value="NMQ18046.1"/>
    <property type="molecule type" value="Genomic_DNA"/>
</dbReference>
<dbReference type="SUPFAM" id="SSF46689">
    <property type="entry name" value="Homeodomain-like"/>
    <property type="match status" value="1"/>
</dbReference>
<dbReference type="Proteomes" id="UP000760480">
    <property type="component" value="Unassembled WGS sequence"/>
</dbReference>
<evidence type="ECO:0000256" key="3">
    <source>
        <dbReference type="ARBA" id="ARBA00023163"/>
    </source>
</evidence>
<feature type="domain" description="HTH tetR-type" evidence="5">
    <location>
        <begin position="10"/>
        <end position="70"/>
    </location>
</feature>
<organism evidence="6 7">
    <name type="scientific">Candidatus Competibacter phosphatis</name>
    <dbReference type="NCBI Taxonomy" id="221280"/>
    <lineage>
        <taxon>Bacteria</taxon>
        <taxon>Pseudomonadati</taxon>
        <taxon>Pseudomonadota</taxon>
        <taxon>Gammaproteobacteria</taxon>
        <taxon>Candidatus Competibacteraceae</taxon>
        <taxon>Candidatus Competibacter</taxon>
    </lineage>
</organism>
<name>A0ABX1TGZ9_9GAMM</name>
<dbReference type="PANTHER" id="PTHR30055">
    <property type="entry name" value="HTH-TYPE TRANSCRIPTIONAL REGULATOR RUTR"/>
    <property type="match status" value="1"/>
</dbReference>
<dbReference type="Pfam" id="PF13305">
    <property type="entry name" value="TetR_C_33"/>
    <property type="match status" value="1"/>
</dbReference>
<keyword evidence="3" id="KW-0804">Transcription</keyword>
<dbReference type="SUPFAM" id="SSF48498">
    <property type="entry name" value="Tetracyclin repressor-like, C-terminal domain"/>
    <property type="match status" value="1"/>
</dbReference>
<protein>
    <submittedName>
        <fullName evidence="6">TetR/AcrR family transcriptional regulator</fullName>
    </submittedName>
</protein>
<dbReference type="Pfam" id="PF00440">
    <property type="entry name" value="TetR_N"/>
    <property type="match status" value="1"/>
</dbReference>
<dbReference type="InterPro" id="IPR036271">
    <property type="entry name" value="Tet_transcr_reg_TetR-rel_C_sf"/>
</dbReference>
<evidence type="ECO:0000259" key="5">
    <source>
        <dbReference type="PROSITE" id="PS50977"/>
    </source>
</evidence>
<dbReference type="InterPro" id="IPR001647">
    <property type="entry name" value="HTH_TetR"/>
</dbReference>
<dbReference type="PANTHER" id="PTHR30055:SF234">
    <property type="entry name" value="HTH-TYPE TRANSCRIPTIONAL REGULATOR BETI"/>
    <property type="match status" value="1"/>
</dbReference>
<dbReference type="InterPro" id="IPR050109">
    <property type="entry name" value="HTH-type_TetR-like_transc_reg"/>
</dbReference>
<keyword evidence="1" id="KW-0805">Transcription regulation</keyword>
<sequence>MGRRNEHTREELRQIALEAAEELVAAQGLSGLSTRKVAARIGYTVGSLYMIFRNLDDLIAQMNERTLDALHTRLVAAVAGQPPPAVAIRALAQGYIAFALNEPNRWLAIYQHRLPEGETVPDSFSEKVARMFALVQQQLMLLCPQRPPDDSILASRALWSGIHGICILGLGQKLEAVGGHSIEEVAGSLLDHYLTGFALPRQPTPS</sequence>
<evidence type="ECO:0000256" key="4">
    <source>
        <dbReference type="PROSITE-ProRule" id="PRU00335"/>
    </source>
</evidence>
<feature type="DNA-binding region" description="H-T-H motif" evidence="4">
    <location>
        <begin position="33"/>
        <end position="52"/>
    </location>
</feature>